<feature type="compositionally biased region" description="Low complexity" evidence="1">
    <location>
        <begin position="447"/>
        <end position="469"/>
    </location>
</feature>
<feature type="region of interest" description="Disordered" evidence="1">
    <location>
        <begin position="590"/>
        <end position="669"/>
    </location>
</feature>
<dbReference type="EMBL" id="CAJOBR010001045">
    <property type="protein sequence ID" value="CAF4572312.1"/>
    <property type="molecule type" value="Genomic_DNA"/>
</dbReference>
<proteinExistence type="predicted"/>
<feature type="compositionally biased region" description="Low complexity" evidence="1">
    <location>
        <begin position="638"/>
        <end position="650"/>
    </location>
</feature>
<feature type="compositionally biased region" description="Polar residues" evidence="1">
    <location>
        <begin position="651"/>
        <end position="664"/>
    </location>
</feature>
<dbReference type="InterPro" id="IPR056589">
    <property type="entry name" value="WH_Egal-1"/>
</dbReference>
<dbReference type="AlphaFoldDB" id="A0A818KMC7"/>
<feature type="compositionally biased region" description="Low complexity" evidence="1">
    <location>
        <begin position="596"/>
        <end position="610"/>
    </location>
</feature>
<sequence>MSSLLLQEEEMFSLPTTPNITTSSSSLSSTTSVPIPVVSAEKTHGIAIDEPSVAHQAILFILDVLIRNNQAMPMVKLYDSFADRTFTPQMLRAVGGNEQGLQQFLLRYPSLFTVNNDTVSANSATPVRTINPAKSHHNKSKSTISSASIGEANEIAGGTETNTTLSNNNITNNTETIWDAKTMREIEQEAINFFKKQLSKREEEWLPIVSVAGHASQASADVRKYVGPQNEFKVFLLRYPHIFLVRDEFCGLKGKADLPGVLFPPPSPPPKRRVTLSNNNMMNVSGNSLMLTRSTSFKSGTRPLIGNTNMNMNNGSMPSTPTNSINPSMLLSSSSLSSSSSTTAATTTMTTAITRNTHQRLTPNEVKAVHYVMRSLHKSGRILLQNVPGLIARAPDHLAQLIGFTRDDLITFFKRHNAVFQLHIDGTVSVKSEAARTLLNKNDNLQTSSSSSTVITPLSQTQPQSQQSTSMTASGVVIRIFPKYGILNMENNEQVFFDIQSCHFETFNDLTCVLNPGDSMNFNAILGPKEGSTKWKSLKTWPRQNNRPAQLMTSISLANSNSSIPHIVHSASTNNLSSITLSNGGYISPPALDHYSTNQQQQHQNSQPSNGYTPIDQDLNAYQMSNETNGGLDESIDNNNNNNNNNSNGNQSPPMTFINSTGSNRHSRIGLPTLDEEQCPLPKMAGGLDAEVLRRNLKKVAQRKNAISLREQADETGRYVSQGCQTTSTGEILATNIHIE</sequence>
<gene>
    <name evidence="3" type="ORF">GRG538_LOCUS20608</name>
    <name evidence="4" type="ORF">QYT958_LOCUS9715</name>
</gene>
<feature type="domain" description="Egal-1 winged helix" evidence="2">
    <location>
        <begin position="188"/>
        <end position="254"/>
    </location>
</feature>
<dbReference type="EMBL" id="CAJNYT010003389">
    <property type="protein sequence ID" value="CAF3558483.1"/>
    <property type="molecule type" value="Genomic_DNA"/>
</dbReference>
<comment type="caution">
    <text evidence="3">The sequence shown here is derived from an EMBL/GenBank/DDBJ whole genome shotgun (WGS) entry which is preliminary data.</text>
</comment>
<dbReference type="Proteomes" id="UP000663848">
    <property type="component" value="Unassembled WGS sequence"/>
</dbReference>
<feature type="region of interest" description="Disordered" evidence="1">
    <location>
        <begin position="128"/>
        <end position="147"/>
    </location>
</feature>
<evidence type="ECO:0000313" key="5">
    <source>
        <dbReference type="Proteomes" id="UP000663872"/>
    </source>
</evidence>
<feature type="compositionally biased region" description="Polar residues" evidence="1">
    <location>
        <begin position="620"/>
        <end position="629"/>
    </location>
</feature>
<name>A0A818KMC7_9BILA</name>
<reference evidence="3" key="1">
    <citation type="submission" date="2021-02" db="EMBL/GenBank/DDBJ databases">
        <authorList>
            <person name="Nowell W R."/>
        </authorList>
    </citation>
    <scope>NUCLEOTIDE SEQUENCE</scope>
</reference>
<accession>A0A818KMC7</accession>
<evidence type="ECO:0000259" key="2">
    <source>
        <dbReference type="Pfam" id="PF23713"/>
    </source>
</evidence>
<organism evidence="3 5">
    <name type="scientific">Rotaria socialis</name>
    <dbReference type="NCBI Taxonomy" id="392032"/>
    <lineage>
        <taxon>Eukaryota</taxon>
        <taxon>Metazoa</taxon>
        <taxon>Spiralia</taxon>
        <taxon>Gnathifera</taxon>
        <taxon>Rotifera</taxon>
        <taxon>Eurotatoria</taxon>
        <taxon>Bdelloidea</taxon>
        <taxon>Philodinida</taxon>
        <taxon>Philodinidae</taxon>
        <taxon>Rotaria</taxon>
    </lineage>
</organism>
<evidence type="ECO:0000313" key="3">
    <source>
        <dbReference type="EMBL" id="CAF3558483.1"/>
    </source>
</evidence>
<feature type="domain" description="Egal-1 winged helix" evidence="2">
    <location>
        <begin position="55"/>
        <end position="123"/>
    </location>
</feature>
<protein>
    <recommendedName>
        <fullName evidence="2">Egal-1 winged helix domain-containing protein</fullName>
    </recommendedName>
</protein>
<feature type="region of interest" description="Disordered" evidence="1">
    <location>
        <begin position="442"/>
        <end position="469"/>
    </location>
</feature>
<evidence type="ECO:0000256" key="1">
    <source>
        <dbReference type="SAM" id="MobiDB-lite"/>
    </source>
</evidence>
<dbReference type="Proteomes" id="UP000663872">
    <property type="component" value="Unassembled WGS sequence"/>
</dbReference>
<dbReference type="Pfam" id="PF23713">
    <property type="entry name" value="WHD_Egal"/>
    <property type="match status" value="2"/>
</dbReference>
<evidence type="ECO:0000313" key="4">
    <source>
        <dbReference type="EMBL" id="CAF4572312.1"/>
    </source>
</evidence>